<keyword evidence="1" id="KW-0812">Transmembrane</keyword>
<dbReference type="EMBL" id="JAUSTP010000029">
    <property type="protein sequence ID" value="MDQ0191034.1"/>
    <property type="molecule type" value="Genomic_DNA"/>
</dbReference>
<proteinExistence type="predicted"/>
<keyword evidence="1" id="KW-0472">Membrane</keyword>
<dbReference type="RefSeq" id="WP_274455616.1">
    <property type="nucleotide sequence ID" value="NZ_CP067097.1"/>
</dbReference>
<protein>
    <recommendedName>
        <fullName evidence="4">DUF3592 domain-containing protein</fullName>
    </recommendedName>
</protein>
<reference evidence="2 3" key="1">
    <citation type="submission" date="2023-07" db="EMBL/GenBank/DDBJ databases">
        <title>Genomic Encyclopedia of Type Strains, Phase IV (KMG-IV): sequencing the most valuable type-strain genomes for metagenomic binning, comparative biology and taxonomic classification.</title>
        <authorList>
            <person name="Goeker M."/>
        </authorList>
    </citation>
    <scope>NUCLEOTIDE SEQUENCE [LARGE SCALE GENOMIC DNA]</scope>
    <source>
        <strain evidence="2 3">DSM 4006</strain>
    </source>
</reference>
<evidence type="ECO:0008006" key="4">
    <source>
        <dbReference type="Google" id="ProtNLM"/>
    </source>
</evidence>
<evidence type="ECO:0000313" key="3">
    <source>
        <dbReference type="Proteomes" id="UP001232973"/>
    </source>
</evidence>
<evidence type="ECO:0000313" key="2">
    <source>
        <dbReference type="EMBL" id="MDQ0191034.1"/>
    </source>
</evidence>
<gene>
    <name evidence="2" type="ORF">J2S03_002901</name>
</gene>
<keyword evidence="3" id="KW-1185">Reference proteome</keyword>
<evidence type="ECO:0000256" key="1">
    <source>
        <dbReference type="SAM" id="Phobius"/>
    </source>
</evidence>
<feature type="transmembrane region" description="Helical" evidence="1">
    <location>
        <begin position="77"/>
        <end position="96"/>
    </location>
</feature>
<sequence length="97" mass="10485">MHHPLYPHARRLVGHPVYAYHVSGRVYHGWLHAVTPTGVYMTPIGARTVHATDNDAAISHAVASSEGAPLLVYSPGWFFAFGALAGLTAASVAPYYW</sequence>
<accession>A0ABT9XL50</accession>
<name>A0ABT9XL50_9BACL</name>
<comment type="caution">
    <text evidence="2">The sequence shown here is derived from an EMBL/GenBank/DDBJ whole genome shotgun (WGS) entry which is preliminary data.</text>
</comment>
<keyword evidence="1" id="KW-1133">Transmembrane helix</keyword>
<organism evidence="2 3">
    <name type="scientific">Alicyclobacillus cycloheptanicus</name>
    <dbReference type="NCBI Taxonomy" id="1457"/>
    <lineage>
        <taxon>Bacteria</taxon>
        <taxon>Bacillati</taxon>
        <taxon>Bacillota</taxon>
        <taxon>Bacilli</taxon>
        <taxon>Bacillales</taxon>
        <taxon>Alicyclobacillaceae</taxon>
        <taxon>Alicyclobacillus</taxon>
    </lineage>
</organism>
<dbReference type="Proteomes" id="UP001232973">
    <property type="component" value="Unassembled WGS sequence"/>
</dbReference>